<dbReference type="InterPro" id="IPR027396">
    <property type="entry name" value="DsrEFH-like"/>
</dbReference>
<dbReference type="RefSeq" id="WP_272132813.1">
    <property type="nucleotide sequence ID" value="NZ_JAQLOI010000001.1"/>
</dbReference>
<dbReference type="NCBIfam" id="TIGR03011">
    <property type="entry name" value="sulf_tusB_dsrH"/>
    <property type="match status" value="1"/>
</dbReference>
<accession>A0ABT4YN32</accession>
<keyword evidence="2" id="KW-1185">Reference proteome</keyword>
<dbReference type="EMBL" id="JAQLOI010000001">
    <property type="protein sequence ID" value="MDB1122807.1"/>
    <property type="molecule type" value="Genomic_DNA"/>
</dbReference>
<dbReference type="PANTHER" id="PTHR37526">
    <property type="entry name" value="PROTEIN TUSB"/>
    <property type="match status" value="1"/>
</dbReference>
<dbReference type="PANTHER" id="PTHR37526:SF1">
    <property type="entry name" value="PROTEIN TUSB"/>
    <property type="match status" value="1"/>
</dbReference>
<gene>
    <name evidence="1" type="primary">tusB</name>
    <name evidence="1" type="ORF">PGX00_03485</name>
</gene>
<evidence type="ECO:0000313" key="1">
    <source>
        <dbReference type="EMBL" id="MDB1122807.1"/>
    </source>
</evidence>
<name>A0ABT4YN32_9VIBR</name>
<dbReference type="InterPro" id="IPR007215">
    <property type="entry name" value="Sulphur_relay_TusB/DsrH"/>
</dbReference>
<protein>
    <submittedName>
        <fullName evidence="1">Sulfurtransferase complex subunit TusB</fullName>
    </submittedName>
</protein>
<reference evidence="1 2" key="1">
    <citation type="submission" date="2023-01" db="EMBL/GenBank/DDBJ databases">
        <title>Vibrio sp. KJ40-1 sp.nov, isolated from marine algae.</title>
        <authorList>
            <person name="Butt M."/>
            <person name="Kim J.M.J."/>
            <person name="Jeon C.O.C."/>
        </authorList>
    </citation>
    <scope>NUCLEOTIDE SEQUENCE [LARGE SCALE GENOMIC DNA]</scope>
    <source>
        <strain evidence="1 2">KJ40-1</strain>
    </source>
</reference>
<dbReference type="Gene3D" id="3.40.1260.10">
    <property type="entry name" value="DsrEFH-like"/>
    <property type="match status" value="1"/>
</dbReference>
<dbReference type="Proteomes" id="UP001210678">
    <property type="component" value="Unassembled WGS sequence"/>
</dbReference>
<proteinExistence type="predicted"/>
<dbReference type="Pfam" id="PF04077">
    <property type="entry name" value="DsrH"/>
    <property type="match status" value="1"/>
</dbReference>
<dbReference type="SUPFAM" id="SSF75169">
    <property type="entry name" value="DsrEFH-like"/>
    <property type="match status" value="1"/>
</dbReference>
<organism evidence="1 2">
    <name type="scientific">Vibrio algarum</name>
    <dbReference type="NCBI Taxonomy" id="3020714"/>
    <lineage>
        <taxon>Bacteria</taxon>
        <taxon>Pseudomonadati</taxon>
        <taxon>Pseudomonadota</taxon>
        <taxon>Gammaproteobacteria</taxon>
        <taxon>Vibrionales</taxon>
        <taxon>Vibrionaceae</taxon>
        <taxon>Vibrio</taxon>
    </lineage>
</organism>
<comment type="caution">
    <text evidence="1">The sequence shown here is derived from an EMBL/GenBank/DDBJ whole genome shotgun (WGS) entry which is preliminary data.</text>
</comment>
<sequence length="91" mass="9929">MLHIVKHYRSLSDAIATALEGDELLLVEDAVYAALNEHKANIELAATSKPVYCLIADVNARGLTLDPSNLMVDFSGFVALTEKHSSSITWE</sequence>
<evidence type="ECO:0000313" key="2">
    <source>
        <dbReference type="Proteomes" id="UP001210678"/>
    </source>
</evidence>